<comment type="subunit">
    <text evidence="8">Homodimer, forms a heterotetramer with a Cas2 homodimer.</text>
</comment>
<dbReference type="EMBL" id="AJ810851">
    <property type="protein sequence ID" value="CAH18542.1"/>
    <property type="molecule type" value="Genomic_DNA"/>
</dbReference>
<evidence type="ECO:0000256" key="2">
    <source>
        <dbReference type="ARBA" id="ARBA00022723"/>
    </source>
</evidence>
<comment type="function">
    <text evidence="8">CRISPR (clustered regularly interspaced short palindromic repeat), is an adaptive immune system that provides protection against mobile genetic elements (viruses, transposable elements and conjugative plasmids). CRISPR clusters contain spacers, sequences complementary to antecedent mobile elements, and target invading nucleic acids. CRISPR clusters are transcribed and processed into CRISPR RNA (crRNA). Acts as a dsDNA endonuclease. Involved in the integration of spacer DNA into the CRISPR cassette.</text>
</comment>
<dbReference type="HAMAP" id="MF_01470">
    <property type="entry name" value="Cas1"/>
    <property type="match status" value="1"/>
</dbReference>
<dbReference type="GO" id="GO:0043571">
    <property type="term" value="P:maintenance of CRISPR repeat elements"/>
    <property type="evidence" value="ECO:0007669"/>
    <property type="project" value="UniProtKB-UniRule"/>
</dbReference>
<dbReference type="InterPro" id="IPR042211">
    <property type="entry name" value="CRISPR-assoc_Cas1_N"/>
</dbReference>
<dbReference type="NCBIfam" id="TIGR03638">
    <property type="entry name" value="cas1_ECOLI"/>
    <property type="match status" value="1"/>
</dbReference>
<keyword evidence="10" id="KW-0067">ATP-binding</keyword>
<evidence type="ECO:0000256" key="3">
    <source>
        <dbReference type="ARBA" id="ARBA00022759"/>
    </source>
</evidence>
<dbReference type="GO" id="GO:0003677">
    <property type="term" value="F:DNA binding"/>
    <property type="evidence" value="ECO:0007669"/>
    <property type="project" value="UniProtKB-KW"/>
</dbReference>
<keyword evidence="7 8" id="KW-0238">DNA-binding</keyword>
<gene>
    <name evidence="8" type="primary">cas1</name>
</gene>
<comment type="cofactor">
    <cofactor evidence="8">
        <name>Mg(2+)</name>
        <dbReference type="ChEBI" id="CHEBI:18420"/>
    </cofactor>
    <cofactor evidence="8">
        <name>Mn(2+)</name>
        <dbReference type="ChEBI" id="CHEBI:29035"/>
    </cofactor>
</comment>
<evidence type="ECO:0000256" key="9">
    <source>
        <dbReference type="SAM" id="MobiDB-lite"/>
    </source>
</evidence>
<keyword evidence="4 8" id="KW-0378">Hydrolase</keyword>
<dbReference type="NCBIfam" id="TIGR00287">
    <property type="entry name" value="cas1"/>
    <property type="match status" value="1"/>
</dbReference>
<dbReference type="InterPro" id="IPR019851">
    <property type="entry name" value="CRISPR-assoc_Cas1_ECOLI"/>
</dbReference>
<comment type="similarity">
    <text evidence="8">Belongs to the CRISPR-associated endonuclease Cas1 family.</text>
</comment>
<accession>Q2MF29</accession>
<evidence type="ECO:0000256" key="6">
    <source>
        <dbReference type="ARBA" id="ARBA00023118"/>
    </source>
</evidence>
<dbReference type="GO" id="GO:0046872">
    <property type="term" value="F:metal ion binding"/>
    <property type="evidence" value="ECO:0007669"/>
    <property type="project" value="UniProtKB-UniRule"/>
</dbReference>
<dbReference type="Gene3D" id="1.20.120.920">
    <property type="entry name" value="CRISPR-associated endonuclease Cas1, C-terminal domain"/>
    <property type="match status" value="1"/>
</dbReference>
<evidence type="ECO:0000313" key="10">
    <source>
        <dbReference type="EMBL" id="CAH18542.1"/>
    </source>
</evidence>
<proteinExistence type="inferred from homology"/>
<dbReference type="GO" id="GO:0004520">
    <property type="term" value="F:DNA endonuclease activity"/>
    <property type="evidence" value="ECO:0007669"/>
    <property type="project" value="InterPro"/>
</dbReference>
<dbReference type="InterPro" id="IPR042206">
    <property type="entry name" value="CRISPR-assoc_Cas1_C"/>
</dbReference>
<keyword evidence="2 8" id="KW-0479">Metal-binding</keyword>
<organism evidence="10">
    <name type="scientific">Streptoalloteichus tenebrarius (strain ATCC 17920 / DSM 40477 / JCM 4838 / CBS 697.72 / NBRC 16177 / NCIMB 11028 / NRRL B-12390 / A12253. 1 / ISP 5477)</name>
    <name type="common">Streptomyces tenebrarius</name>
    <dbReference type="NCBI Taxonomy" id="1933"/>
    <lineage>
        <taxon>Bacteria</taxon>
        <taxon>Bacillati</taxon>
        <taxon>Actinomycetota</taxon>
        <taxon>Actinomycetes</taxon>
        <taxon>Pseudonocardiales</taxon>
        <taxon>Pseudonocardiaceae</taxon>
        <taxon>Streptoalloteichus</taxon>
    </lineage>
</organism>
<keyword evidence="5 8" id="KW-0460">Magnesium</keyword>
<reference evidence="10" key="1">
    <citation type="submission" date="2004-08" db="EMBL/GenBank/DDBJ databases">
        <title>Comparison of the gene clusters for the biosynthesis of the aminoglycoside antibiotics tobramycin-apramycin (Streptomyces tenebrarius DSM 40477), and hygromycin B (Streptomyces hygroscopicus subsp. hygroscopicus DSM 40578).</title>
        <authorList>
            <person name="Aboshanab K."/>
            <person name="Schmidt-Beissner H."/>
            <person name="Wehmeier U."/>
            <person name="Welzel K."/>
            <person name="Vente A."/>
            <person name="Piepersberg W."/>
        </authorList>
    </citation>
    <scope>NUCLEOTIDE SEQUENCE</scope>
    <source>
        <strain evidence="10">Type strain: DSM 40477</strain>
    </source>
</reference>
<keyword evidence="8" id="KW-0464">Manganese</keyword>
<dbReference type="EC" id="3.1.-.-" evidence="8"/>
<protein>
    <recommendedName>
        <fullName evidence="8">CRISPR-associated endonuclease Cas1</fullName>
        <ecNumber evidence="8">3.1.-.-</ecNumber>
    </recommendedName>
</protein>
<feature type="binding site" evidence="8">
    <location>
        <position position="216"/>
    </location>
    <ligand>
        <name>Mn(2+)</name>
        <dbReference type="ChEBI" id="CHEBI:29035"/>
    </ligand>
</feature>
<dbReference type="PANTHER" id="PTHR34353:SF3">
    <property type="entry name" value="CRISPR-ASSOCIATED ENDONUCLEASE CAS1"/>
    <property type="match status" value="1"/>
</dbReference>
<dbReference type="CDD" id="cd09719">
    <property type="entry name" value="Cas1_I-E"/>
    <property type="match status" value="1"/>
</dbReference>
<keyword evidence="1 8" id="KW-0540">Nuclease</keyword>
<dbReference type="Gene3D" id="3.100.10.20">
    <property type="entry name" value="CRISPR-associated endonuclease Cas1, N-terminal domain"/>
    <property type="match status" value="1"/>
</dbReference>
<dbReference type="GO" id="GO:0016787">
    <property type="term" value="F:hydrolase activity"/>
    <property type="evidence" value="ECO:0007669"/>
    <property type="project" value="UniProtKB-KW"/>
</dbReference>
<evidence type="ECO:0000256" key="8">
    <source>
        <dbReference type="HAMAP-Rule" id="MF_01470"/>
    </source>
</evidence>
<evidence type="ECO:0000256" key="4">
    <source>
        <dbReference type="ARBA" id="ARBA00022801"/>
    </source>
</evidence>
<feature type="region of interest" description="Disordered" evidence="9">
    <location>
        <begin position="336"/>
        <end position="366"/>
    </location>
</feature>
<evidence type="ECO:0000256" key="1">
    <source>
        <dbReference type="ARBA" id="ARBA00022722"/>
    </source>
</evidence>
<dbReference type="AlphaFoldDB" id="Q2MF29"/>
<dbReference type="GO" id="GO:0051607">
    <property type="term" value="P:defense response to virus"/>
    <property type="evidence" value="ECO:0007669"/>
    <property type="project" value="UniProtKB-UniRule"/>
</dbReference>
<dbReference type="Pfam" id="PF01867">
    <property type="entry name" value="Cas_Cas1"/>
    <property type="match status" value="1"/>
</dbReference>
<dbReference type="GO" id="GO:0004386">
    <property type="term" value="F:helicase activity"/>
    <property type="evidence" value="ECO:0007669"/>
    <property type="project" value="UniProtKB-KW"/>
</dbReference>
<feature type="binding site" evidence="8">
    <location>
        <position position="148"/>
    </location>
    <ligand>
        <name>Mn(2+)</name>
        <dbReference type="ChEBI" id="CHEBI:29035"/>
    </ligand>
</feature>
<keyword evidence="3 8" id="KW-0255">Endonuclease</keyword>
<keyword evidence="10" id="KW-0347">Helicase</keyword>
<keyword evidence="6 8" id="KW-0051">Antiviral defense</keyword>
<dbReference type="InterPro" id="IPR002729">
    <property type="entry name" value="CRISPR-assoc_Cas1"/>
</dbReference>
<evidence type="ECO:0000256" key="5">
    <source>
        <dbReference type="ARBA" id="ARBA00022842"/>
    </source>
</evidence>
<evidence type="ECO:0000256" key="7">
    <source>
        <dbReference type="ARBA" id="ARBA00023125"/>
    </source>
</evidence>
<dbReference type="InterPro" id="IPR033641">
    <property type="entry name" value="Cas1_I-E"/>
</dbReference>
<sequence>MTRVADIWWKADPLDLHRLVDRVSSIYVERSHIDRDENAVVLINKRETVRVPAALIAVMLLGPGTRITHGAVNLLGDSGTAVCWVGEQGVRLYASGLGPSRGAGLLNRQAWLVSRRQHRLAVARAMYGMRFPGEDVSEMTMRQLRGREGARVRKLYQSHSRRTGVPWNGRVYRPGEPFAAGDDLNRLLSAANAALYGICHAVIVGLGASPGLGFVHTGAATSFVMDIADLYKAEYTIPLAFDLAAKGLVTERDARVALRDRIAENRLLGTIIRDVKALLTPEGAEGEDLDQDLNELWDEEVGSVPGGVNWSSEPIDDIAMSLVDPGMGERHIAVVGPEFDTPSDGLRRPGPASSCSSPHPRDYVGT</sequence>
<keyword evidence="10" id="KW-0547">Nucleotide-binding</keyword>
<dbReference type="PANTHER" id="PTHR34353">
    <property type="entry name" value="CRISPR-ASSOCIATED ENDONUCLEASE CAS1 1"/>
    <property type="match status" value="1"/>
</dbReference>
<name>Q2MF29_STRSD</name>
<dbReference type="InterPro" id="IPR050646">
    <property type="entry name" value="Cas1"/>
</dbReference>
<feature type="binding site" evidence="8">
    <location>
        <position position="229"/>
    </location>
    <ligand>
        <name>Mn(2+)</name>
        <dbReference type="ChEBI" id="CHEBI:29035"/>
    </ligand>
</feature>